<evidence type="ECO:0000256" key="7">
    <source>
        <dbReference type="HAMAP-Rule" id="MF_00520"/>
    </source>
</evidence>
<dbReference type="HAMAP" id="MF_00520">
    <property type="entry name" value="Ribulokinase"/>
    <property type="match status" value="1"/>
</dbReference>
<feature type="compositionally biased region" description="Low complexity" evidence="10">
    <location>
        <begin position="562"/>
        <end position="577"/>
    </location>
</feature>
<keyword evidence="14" id="KW-1185">Reference proteome</keyword>
<dbReference type="RefSeq" id="WP_283716188.1">
    <property type="nucleotide sequence ID" value="NZ_JASJND010000006.1"/>
</dbReference>
<organism evidence="13 14">
    <name type="scientific">Microbacterium dauci</name>
    <dbReference type="NCBI Taxonomy" id="3048008"/>
    <lineage>
        <taxon>Bacteria</taxon>
        <taxon>Bacillati</taxon>
        <taxon>Actinomycetota</taxon>
        <taxon>Actinomycetes</taxon>
        <taxon>Micrococcales</taxon>
        <taxon>Microbacteriaceae</taxon>
        <taxon>Microbacterium</taxon>
    </lineage>
</organism>
<comment type="caution">
    <text evidence="13">The sequence shown here is derived from an EMBL/GenBank/DDBJ whole genome shotgun (WGS) entry which is preliminary data.</text>
</comment>
<dbReference type="PROSITE" id="PS00445">
    <property type="entry name" value="FGGY_KINASES_2"/>
    <property type="match status" value="1"/>
</dbReference>
<dbReference type="InterPro" id="IPR018485">
    <property type="entry name" value="FGGY_C"/>
</dbReference>
<proteinExistence type="inferred from homology"/>
<dbReference type="InterPro" id="IPR005929">
    <property type="entry name" value="Ribulokinase"/>
</dbReference>
<dbReference type="Pfam" id="PF00370">
    <property type="entry name" value="FGGY_N"/>
    <property type="match status" value="1"/>
</dbReference>
<evidence type="ECO:0000256" key="1">
    <source>
        <dbReference type="ARBA" id="ARBA00022679"/>
    </source>
</evidence>
<dbReference type="InterPro" id="IPR018484">
    <property type="entry name" value="FGGY_N"/>
</dbReference>
<dbReference type="GO" id="GO:0008741">
    <property type="term" value="F:ribulokinase activity"/>
    <property type="evidence" value="ECO:0007669"/>
    <property type="project" value="UniProtKB-EC"/>
</dbReference>
<evidence type="ECO:0000256" key="9">
    <source>
        <dbReference type="RuleBase" id="RU003455"/>
    </source>
</evidence>
<evidence type="ECO:0000259" key="12">
    <source>
        <dbReference type="Pfam" id="PF02782"/>
    </source>
</evidence>
<evidence type="ECO:0000256" key="8">
    <source>
        <dbReference type="NCBIfam" id="TIGR01234"/>
    </source>
</evidence>
<comment type="catalytic activity">
    <reaction evidence="7">
        <text>D-ribulose + ATP = D-ribulose 5-phosphate + ADP + H(+)</text>
        <dbReference type="Rhea" id="RHEA:17601"/>
        <dbReference type="ChEBI" id="CHEBI:15378"/>
        <dbReference type="ChEBI" id="CHEBI:17173"/>
        <dbReference type="ChEBI" id="CHEBI:30616"/>
        <dbReference type="ChEBI" id="CHEBI:58121"/>
        <dbReference type="ChEBI" id="CHEBI:456216"/>
        <dbReference type="EC" id="2.7.1.16"/>
    </reaction>
</comment>
<keyword evidence="6 7" id="KW-0119">Carbohydrate metabolism</keyword>
<dbReference type="EMBL" id="JASJND010000006">
    <property type="protein sequence ID" value="MDJ1114548.1"/>
    <property type="molecule type" value="Genomic_DNA"/>
</dbReference>
<keyword evidence="5 7" id="KW-0054">Arabinose catabolism</keyword>
<dbReference type="Proteomes" id="UP001321481">
    <property type="component" value="Unassembled WGS sequence"/>
</dbReference>
<evidence type="ECO:0000256" key="6">
    <source>
        <dbReference type="ARBA" id="ARBA00023277"/>
    </source>
</evidence>
<dbReference type="PANTHER" id="PTHR43435:SF4">
    <property type="entry name" value="FGGY CARBOHYDRATE KINASE DOMAIN-CONTAINING PROTEIN"/>
    <property type="match status" value="1"/>
</dbReference>
<dbReference type="Gene3D" id="3.30.420.40">
    <property type="match status" value="2"/>
</dbReference>
<evidence type="ECO:0000256" key="10">
    <source>
        <dbReference type="SAM" id="MobiDB-lite"/>
    </source>
</evidence>
<comment type="pathway">
    <text evidence="7 9">Carbohydrate degradation; L-arabinose degradation via L-ribulose; D-xylulose 5-phosphate from L-arabinose (bacterial route): step 2/3.</text>
</comment>
<evidence type="ECO:0000256" key="3">
    <source>
        <dbReference type="ARBA" id="ARBA00022777"/>
    </source>
</evidence>
<name>A0ABT6ZEF9_9MICO</name>
<reference evidence="13 14" key="1">
    <citation type="submission" date="2023-05" db="EMBL/GenBank/DDBJ databases">
        <title>Microbacterium dauci sp.nov., Isolated from Carrot Rhizosphere Soil.</title>
        <authorList>
            <person name="Xiao Z."/>
            <person name="Zheng J."/>
        </authorList>
    </citation>
    <scope>NUCLEOTIDE SEQUENCE [LARGE SCALE GENOMIC DNA]</scope>
    <source>
        <strain evidence="13 14">LX3-4</strain>
    </source>
</reference>
<dbReference type="InterPro" id="IPR000577">
    <property type="entry name" value="Carb_kinase_FGGY"/>
</dbReference>
<evidence type="ECO:0000256" key="5">
    <source>
        <dbReference type="ARBA" id="ARBA00022935"/>
    </source>
</evidence>
<evidence type="ECO:0000256" key="4">
    <source>
        <dbReference type="ARBA" id="ARBA00022840"/>
    </source>
</evidence>
<protein>
    <recommendedName>
        <fullName evidence="7 8">Ribulokinase</fullName>
        <ecNumber evidence="7 8">2.7.1.16</ecNumber>
    </recommendedName>
</protein>
<evidence type="ECO:0000313" key="13">
    <source>
        <dbReference type="EMBL" id="MDJ1114548.1"/>
    </source>
</evidence>
<feature type="domain" description="Carbohydrate kinase FGGY N-terminal" evidence="11">
    <location>
        <begin position="5"/>
        <end position="282"/>
    </location>
</feature>
<evidence type="ECO:0000256" key="2">
    <source>
        <dbReference type="ARBA" id="ARBA00022741"/>
    </source>
</evidence>
<keyword evidence="4 7" id="KW-0067">ATP-binding</keyword>
<dbReference type="SUPFAM" id="SSF53067">
    <property type="entry name" value="Actin-like ATPase domain"/>
    <property type="match status" value="2"/>
</dbReference>
<feature type="region of interest" description="Disordered" evidence="10">
    <location>
        <begin position="558"/>
        <end position="577"/>
    </location>
</feature>
<dbReference type="CDD" id="cd07781">
    <property type="entry name" value="ASKHA_NBD_FGGY_L-RBK"/>
    <property type="match status" value="1"/>
</dbReference>
<keyword evidence="2 7" id="KW-0547">Nucleotide-binding</keyword>
<sequence length="577" mass="60296">MGENVIGVDFGTESARAVVVRLTDGVELAESVMPYPHGVIDAELPGTGPGTGARLGADWALQHPADWLQVLEHTVRDALAASGQRPETVVGIAVDVTACTIVPTTAAGHPLCLDPAFATEPHAWPKLWKHHASQPQANLINERASAAGEPFLADYGGFLSSEWLLPKALQTLQEAPAVFAATERLIEAQDWVTWQLTGIEARSAQAAGFKATFRAEADGYPTPSFLDSVHPGFGSVLGMLSSEVHLAGEKVGELQPEWAERLGLPAGIAVAIGNMDAQVAMVACGVTTPGRMVLVMGTSVCNLLLADDKHEVEGIAGVVRDAVIPGLWAYEAGQAGVGDLFGWFVRTQVPESYAIEAREAGISVFDHLERLAAAIPAGANPVVALDWWNGNRSVLTDAHLSGLFVGMTLATRPEHLYRALLEAVAFGQKVIIDAFEGAGVPVTELVACGGLPHRNALLMQILADVTGRSIGIAATTQSGALGAAIHAAVAAGSTAGGYDTLEEAAAALAGLGRTVEPDPAATAAYSDAYGDYRRLHDFFGRAQADLMHGLRRRAHAATACGQAIPAPTTPTTEQPTE</sequence>
<dbReference type="PIRSF" id="PIRSF000538">
    <property type="entry name" value="GlpK"/>
    <property type="match status" value="1"/>
</dbReference>
<dbReference type="NCBIfam" id="NF003154">
    <property type="entry name" value="PRK04123.1"/>
    <property type="match status" value="1"/>
</dbReference>
<dbReference type="EC" id="2.7.1.16" evidence="7 8"/>
<dbReference type="InterPro" id="IPR018483">
    <property type="entry name" value="Carb_kinase_FGGY_CS"/>
</dbReference>
<accession>A0ABT6ZEF9</accession>
<keyword evidence="1 7" id="KW-0808">Transferase</keyword>
<dbReference type="InterPro" id="IPR043129">
    <property type="entry name" value="ATPase_NBD"/>
</dbReference>
<gene>
    <name evidence="7" type="primary">araB</name>
    <name evidence="13" type="ORF">QNI14_08790</name>
</gene>
<comment type="catalytic activity">
    <reaction evidence="7 9">
        <text>L-ribulose + ATP = L-ribulose 5-phosphate + ADP + H(+)</text>
        <dbReference type="Rhea" id="RHEA:22072"/>
        <dbReference type="ChEBI" id="CHEBI:15378"/>
        <dbReference type="ChEBI" id="CHEBI:16880"/>
        <dbReference type="ChEBI" id="CHEBI:30616"/>
        <dbReference type="ChEBI" id="CHEBI:58226"/>
        <dbReference type="ChEBI" id="CHEBI:456216"/>
        <dbReference type="EC" id="2.7.1.16"/>
    </reaction>
</comment>
<comment type="similarity">
    <text evidence="7 9">Belongs to the ribulokinase family.</text>
</comment>
<evidence type="ECO:0000259" key="11">
    <source>
        <dbReference type="Pfam" id="PF00370"/>
    </source>
</evidence>
<dbReference type="PANTHER" id="PTHR43435">
    <property type="entry name" value="RIBULOKINASE"/>
    <property type="match status" value="1"/>
</dbReference>
<feature type="domain" description="Carbohydrate kinase FGGY C-terminal" evidence="12">
    <location>
        <begin position="293"/>
        <end position="491"/>
    </location>
</feature>
<evidence type="ECO:0000313" key="14">
    <source>
        <dbReference type="Proteomes" id="UP001321481"/>
    </source>
</evidence>
<dbReference type="Pfam" id="PF02782">
    <property type="entry name" value="FGGY_C"/>
    <property type="match status" value="1"/>
</dbReference>
<dbReference type="NCBIfam" id="TIGR01234">
    <property type="entry name" value="L-ribulokinase"/>
    <property type="match status" value="1"/>
</dbReference>
<keyword evidence="3 7" id="KW-0418">Kinase</keyword>